<feature type="region of interest" description="Disordered" evidence="1">
    <location>
        <begin position="215"/>
        <end position="237"/>
    </location>
</feature>
<evidence type="ECO:0000313" key="2">
    <source>
        <dbReference type="EMBL" id="KAK5048467.1"/>
    </source>
</evidence>
<keyword evidence="3" id="KW-1185">Reference proteome</keyword>
<dbReference type="Proteomes" id="UP001345691">
    <property type="component" value="Unassembled WGS sequence"/>
</dbReference>
<dbReference type="EMBL" id="JAVRRF010000055">
    <property type="protein sequence ID" value="KAK5048467.1"/>
    <property type="molecule type" value="Genomic_DNA"/>
</dbReference>
<reference evidence="2 3" key="1">
    <citation type="submission" date="2023-08" db="EMBL/GenBank/DDBJ databases">
        <title>Black Yeasts Isolated from many extreme environments.</title>
        <authorList>
            <person name="Coleine C."/>
            <person name="Stajich J.E."/>
            <person name="Selbmann L."/>
        </authorList>
    </citation>
    <scope>NUCLEOTIDE SEQUENCE [LARGE SCALE GENOMIC DNA]</scope>
    <source>
        <strain evidence="2 3">CCFEE 6328</strain>
    </source>
</reference>
<proteinExistence type="predicted"/>
<evidence type="ECO:0000313" key="3">
    <source>
        <dbReference type="Proteomes" id="UP001345691"/>
    </source>
</evidence>
<evidence type="ECO:0008006" key="4">
    <source>
        <dbReference type="Google" id="ProtNLM"/>
    </source>
</evidence>
<comment type="caution">
    <text evidence="2">The sequence shown here is derived from an EMBL/GenBank/DDBJ whole genome shotgun (WGS) entry which is preliminary data.</text>
</comment>
<name>A0ABR0IUX3_9EURO</name>
<organism evidence="2 3">
    <name type="scientific">Exophiala sideris</name>
    <dbReference type="NCBI Taxonomy" id="1016849"/>
    <lineage>
        <taxon>Eukaryota</taxon>
        <taxon>Fungi</taxon>
        <taxon>Dikarya</taxon>
        <taxon>Ascomycota</taxon>
        <taxon>Pezizomycotina</taxon>
        <taxon>Eurotiomycetes</taxon>
        <taxon>Chaetothyriomycetidae</taxon>
        <taxon>Chaetothyriales</taxon>
        <taxon>Herpotrichiellaceae</taxon>
        <taxon>Exophiala</taxon>
    </lineage>
</organism>
<accession>A0ABR0IUX3</accession>
<sequence>MGETVLRHVDSMFGVNARPITPEFIAATDARKLLLLTEVPERLRWSSDTVKNLEYPQHPHYMVRQSIVLHLRVNHLRLLLRRSDLLDAKHGSKTATLCVDIAASSIDAMYNYHYSPLKENTERFLTASCLSGTILAVTAAATQAMLKGQTSTNPPHTSHSGRIDLGPIRHDRLPSYPHALFDLELENLLQFETMPMSEDDQAMFLLSSANGTMGSSPSMSPSMAANASHARSHMEFQ</sequence>
<feature type="compositionally biased region" description="Low complexity" evidence="1">
    <location>
        <begin position="215"/>
        <end position="228"/>
    </location>
</feature>
<protein>
    <recommendedName>
        <fullName evidence="4">Transcription factor domain-containing protein</fullName>
    </recommendedName>
</protein>
<gene>
    <name evidence="2" type="ORF">LTR69_011335</name>
</gene>
<evidence type="ECO:0000256" key="1">
    <source>
        <dbReference type="SAM" id="MobiDB-lite"/>
    </source>
</evidence>